<keyword evidence="1" id="KW-1133">Transmembrane helix</keyword>
<reference evidence="2 3" key="1">
    <citation type="submission" date="2024-02" db="EMBL/GenBank/DDBJ databases">
        <authorList>
            <person name="Chen Y."/>
            <person name="Shah S."/>
            <person name="Dougan E. K."/>
            <person name="Thang M."/>
            <person name="Chan C."/>
        </authorList>
    </citation>
    <scope>NUCLEOTIDE SEQUENCE [LARGE SCALE GENOMIC DNA]</scope>
</reference>
<sequence length="187" mass="20623">MPFNKIETKPVKSQEPKKHYKVQVLPKVIEGAMVSRNVLFRMLLLGEQQSDALLADEFLPHGFHELFSEASSAAGDAVLRQIPQFVGAQRLLGSPAHLWTELTQALHLAVFGLCSCSPWLLIAALLTVIAAVLESVEGIFMIIAKTSCRITAGTVPTGLRKEPSGFPGALMDLLWYGFPWHAQQIYR</sequence>
<evidence type="ECO:0000313" key="2">
    <source>
        <dbReference type="EMBL" id="CAK9054517.1"/>
    </source>
</evidence>
<gene>
    <name evidence="2" type="ORF">SCF082_LOCUS29583</name>
</gene>
<feature type="transmembrane region" description="Helical" evidence="1">
    <location>
        <begin position="108"/>
        <end position="133"/>
    </location>
</feature>
<proteinExistence type="predicted"/>
<evidence type="ECO:0000313" key="3">
    <source>
        <dbReference type="Proteomes" id="UP001642464"/>
    </source>
</evidence>
<keyword evidence="1" id="KW-0812">Transmembrane</keyword>
<dbReference type="Proteomes" id="UP001642464">
    <property type="component" value="Unassembled WGS sequence"/>
</dbReference>
<dbReference type="EMBL" id="CAXAMM010024002">
    <property type="protein sequence ID" value="CAK9054517.1"/>
    <property type="molecule type" value="Genomic_DNA"/>
</dbReference>
<protein>
    <submittedName>
        <fullName evidence="2">Uncharacterized protein</fullName>
    </submittedName>
</protein>
<comment type="caution">
    <text evidence="2">The sequence shown here is derived from an EMBL/GenBank/DDBJ whole genome shotgun (WGS) entry which is preliminary data.</text>
</comment>
<name>A0ABP0MUJ6_9DINO</name>
<organism evidence="2 3">
    <name type="scientific">Durusdinium trenchii</name>
    <dbReference type="NCBI Taxonomy" id="1381693"/>
    <lineage>
        <taxon>Eukaryota</taxon>
        <taxon>Sar</taxon>
        <taxon>Alveolata</taxon>
        <taxon>Dinophyceae</taxon>
        <taxon>Suessiales</taxon>
        <taxon>Symbiodiniaceae</taxon>
        <taxon>Durusdinium</taxon>
    </lineage>
</organism>
<accession>A0ABP0MUJ6</accession>
<keyword evidence="3" id="KW-1185">Reference proteome</keyword>
<evidence type="ECO:0000256" key="1">
    <source>
        <dbReference type="SAM" id="Phobius"/>
    </source>
</evidence>
<keyword evidence="1" id="KW-0472">Membrane</keyword>
<feature type="non-terminal residue" evidence="2">
    <location>
        <position position="187"/>
    </location>
</feature>